<feature type="region of interest" description="Disordered" evidence="5">
    <location>
        <begin position="125"/>
        <end position="161"/>
    </location>
</feature>
<accession>A0A093ILM1</accession>
<evidence type="ECO:0000256" key="3">
    <source>
        <dbReference type="ARBA" id="ARBA00055063"/>
    </source>
</evidence>
<evidence type="ECO:0000313" key="8">
    <source>
        <dbReference type="Proteomes" id="UP000053875"/>
    </source>
</evidence>
<dbReference type="InterPro" id="IPR058732">
    <property type="entry name" value="RUNDC1_M"/>
</dbReference>
<comment type="function">
    <text evidence="3">May play a role as p53/TP53 inhibitor and thus may have oncogenic activity.</text>
</comment>
<keyword evidence="1" id="KW-0597">Phosphoprotein</keyword>
<dbReference type="SUPFAM" id="SSF140741">
    <property type="entry name" value="RUN domain-like"/>
    <property type="match status" value="1"/>
</dbReference>
<proteinExistence type="predicted"/>
<dbReference type="InterPro" id="IPR004012">
    <property type="entry name" value="Run_dom"/>
</dbReference>
<dbReference type="CDD" id="cd17683">
    <property type="entry name" value="RUN_RUNDC1"/>
    <property type="match status" value="1"/>
</dbReference>
<dbReference type="Pfam" id="PF02759">
    <property type="entry name" value="RUN"/>
    <property type="match status" value="1"/>
</dbReference>
<dbReference type="STRING" id="118200.A0A093ILM1"/>
<organism evidence="7 8">
    <name type="scientific">Dryobates pubescens</name>
    <name type="common">Downy woodpecker</name>
    <name type="synonym">Picoides pubescens</name>
    <dbReference type="NCBI Taxonomy" id="118200"/>
    <lineage>
        <taxon>Eukaryota</taxon>
        <taxon>Metazoa</taxon>
        <taxon>Chordata</taxon>
        <taxon>Craniata</taxon>
        <taxon>Vertebrata</taxon>
        <taxon>Euteleostomi</taxon>
        <taxon>Archelosauria</taxon>
        <taxon>Archosauria</taxon>
        <taxon>Dinosauria</taxon>
        <taxon>Saurischia</taxon>
        <taxon>Theropoda</taxon>
        <taxon>Coelurosauria</taxon>
        <taxon>Aves</taxon>
        <taxon>Neognathae</taxon>
        <taxon>Neoaves</taxon>
        <taxon>Telluraves</taxon>
        <taxon>Coraciimorphae</taxon>
        <taxon>Piciformes</taxon>
        <taxon>Picidae</taxon>
        <taxon>Dryobates</taxon>
    </lineage>
</organism>
<reference evidence="7 8" key="1">
    <citation type="submission" date="2014-04" db="EMBL/GenBank/DDBJ databases">
        <title>Genome evolution of avian class.</title>
        <authorList>
            <person name="Zhang G."/>
            <person name="Li C."/>
        </authorList>
    </citation>
    <scope>NUCLEOTIDE SEQUENCE [LARGE SCALE GENOMIC DNA]</scope>
    <source>
        <strain evidence="7">BGI_N307</strain>
    </source>
</reference>
<dbReference type="PANTHER" id="PTHR47194:SF5">
    <property type="entry name" value="RUN DOMAIN-CONTAINING PROTEIN 1"/>
    <property type="match status" value="1"/>
</dbReference>
<dbReference type="AlphaFoldDB" id="A0A093ILM1"/>
<feature type="non-terminal residue" evidence="7">
    <location>
        <position position="1"/>
    </location>
</feature>
<evidence type="ECO:0000256" key="1">
    <source>
        <dbReference type="ARBA" id="ARBA00022553"/>
    </source>
</evidence>
<feature type="compositionally biased region" description="Basic and acidic residues" evidence="5">
    <location>
        <begin position="128"/>
        <end position="142"/>
    </location>
</feature>
<keyword evidence="8" id="KW-1185">Reference proteome</keyword>
<evidence type="ECO:0000256" key="5">
    <source>
        <dbReference type="SAM" id="MobiDB-lite"/>
    </source>
</evidence>
<keyword evidence="2" id="KW-0175">Coiled coil</keyword>
<dbReference type="Proteomes" id="UP000053875">
    <property type="component" value="Unassembled WGS sequence"/>
</dbReference>
<feature type="non-terminal residue" evidence="7">
    <location>
        <position position="444"/>
    </location>
</feature>
<dbReference type="Pfam" id="PF26030">
    <property type="entry name" value="RUNDC1"/>
    <property type="match status" value="1"/>
</dbReference>
<dbReference type="PROSITE" id="PS50826">
    <property type="entry name" value="RUN"/>
    <property type="match status" value="1"/>
</dbReference>
<feature type="compositionally biased region" description="Polar residues" evidence="5">
    <location>
        <begin position="146"/>
        <end position="156"/>
    </location>
</feature>
<dbReference type="InterPro" id="IPR037213">
    <property type="entry name" value="Run_dom_sf"/>
</dbReference>
<dbReference type="EMBL" id="KL215992">
    <property type="protein sequence ID" value="KFV67651.1"/>
    <property type="molecule type" value="Genomic_DNA"/>
</dbReference>
<gene>
    <name evidence="7" type="ORF">N307_15040</name>
</gene>
<name>A0A093ILM1_DRYPU</name>
<evidence type="ECO:0000313" key="7">
    <source>
        <dbReference type="EMBL" id="KFV67651.1"/>
    </source>
</evidence>
<evidence type="ECO:0000256" key="4">
    <source>
        <dbReference type="ARBA" id="ARBA00072888"/>
    </source>
</evidence>
<dbReference type="SMART" id="SM00593">
    <property type="entry name" value="RUN"/>
    <property type="match status" value="1"/>
</dbReference>
<feature type="domain" description="RUN" evidence="6">
    <location>
        <begin position="252"/>
        <end position="433"/>
    </location>
</feature>
<dbReference type="PANTHER" id="PTHR47194">
    <property type="entry name" value="SORTING NEXIN-29-RELATED"/>
    <property type="match status" value="1"/>
</dbReference>
<sequence>QGEQEKQQQSEVQKEKQRELILQLKTQLDDLETFAYQEGSYDSLPQSVVMERQRMIINELIKKLDMDLSEDIATLSPEELRQRVDAAIAQIVNPARVKEQLVEQLKTQIRDLEMFINFIQDEVGSSGKAEDGHCECAGRKDGGGSFKSSTQPSGNRVSPEDARKMREAGLHLMRRMLAVLQIFAVSQFGCAAGQIPRTLWQKDQASKDYSPLIKKLELSVERVRQLAMKHQQEDHIISPTDLQDIPLAGRDELTLAVRKELAIALRDLMAHGLYAPSQGMSLVLAPIACLIPAFSSAPQAMHPWELFVKYYNTKNGQAFVESPARKLSQAFALPVTGGAATTPKQSLLTAIHTVLTEHDPFKRSADSELKALVCMALNEQRLVSWVNLICKSGALVQSHYQPWSYMANTGFESALNVLSRLSNLKFNLPVDLAVRQLKNIKDAF</sequence>
<evidence type="ECO:0000256" key="2">
    <source>
        <dbReference type="ARBA" id="ARBA00023054"/>
    </source>
</evidence>
<protein>
    <recommendedName>
        <fullName evidence="4">RUN domain-containing protein 1</fullName>
    </recommendedName>
</protein>
<dbReference type="FunFam" id="1.20.58.900:FF:000012">
    <property type="entry name" value="RUN domain-containing protein 1"/>
    <property type="match status" value="1"/>
</dbReference>
<evidence type="ECO:0000259" key="6">
    <source>
        <dbReference type="PROSITE" id="PS50826"/>
    </source>
</evidence>
<dbReference type="Gene3D" id="1.20.58.900">
    <property type="match status" value="1"/>
</dbReference>